<dbReference type="EMBL" id="QPGB01000001">
    <property type="protein sequence ID" value="RCS59730.1"/>
    <property type="molecule type" value="Genomic_DNA"/>
</dbReference>
<gene>
    <name evidence="1" type="ORF">DU000_03205</name>
</gene>
<name>A0A368L7T3_9BURK</name>
<reference evidence="1 2" key="1">
    <citation type="journal article" date="2018" name="Int. J. Syst. Evol. Microbiol.">
        <title>Parvibium lacunae gen. nov., sp. nov., a new member of the family Alcaligenaceae isolated from a freshwater pond.</title>
        <authorList>
            <person name="Chen W.M."/>
            <person name="Xie P.B."/>
            <person name="Hsu M.Y."/>
            <person name="Sheu S.Y."/>
        </authorList>
    </citation>
    <scope>NUCLEOTIDE SEQUENCE [LARGE SCALE GENOMIC DNA]</scope>
    <source>
        <strain evidence="1 2">KMB9</strain>
    </source>
</reference>
<keyword evidence="2" id="KW-1185">Reference proteome</keyword>
<proteinExistence type="predicted"/>
<evidence type="ECO:0000313" key="1">
    <source>
        <dbReference type="EMBL" id="RCS59730.1"/>
    </source>
</evidence>
<dbReference type="Proteomes" id="UP000252357">
    <property type="component" value="Unassembled WGS sequence"/>
</dbReference>
<evidence type="ECO:0000313" key="2">
    <source>
        <dbReference type="Proteomes" id="UP000252357"/>
    </source>
</evidence>
<comment type="caution">
    <text evidence="1">The sequence shown here is derived from an EMBL/GenBank/DDBJ whole genome shotgun (WGS) entry which is preliminary data.</text>
</comment>
<organism evidence="1 2">
    <name type="scientific">Parvibium lacunae</name>
    <dbReference type="NCBI Taxonomy" id="1888893"/>
    <lineage>
        <taxon>Bacteria</taxon>
        <taxon>Pseudomonadati</taxon>
        <taxon>Pseudomonadota</taxon>
        <taxon>Betaproteobacteria</taxon>
        <taxon>Burkholderiales</taxon>
        <taxon>Alcaligenaceae</taxon>
        <taxon>Parvibium</taxon>
    </lineage>
</organism>
<protein>
    <submittedName>
        <fullName evidence="1">Uncharacterized protein</fullName>
    </submittedName>
</protein>
<dbReference type="AlphaFoldDB" id="A0A368L7T3"/>
<sequence>MQICHFDFFAEIAQRSGSLMAQPEKGISEKNSALHSKVRSEVRQCQAAPDKATSNLLTYLTCFLVCAHVRAYVGARAHARTHTHTQDNRVGQVRRLGKVSKFKALQCLTYNPT</sequence>
<accession>A0A368L7T3</accession>